<dbReference type="Proteomes" id="UP000323454">
    <property type="component" value="Unassembled WGS sequence"/>
</dbReference>
<dbReference type="PANTHER" id="PTHR37981">
    <property type="entry name" value="LIPASE 2"/>
    <property type="match status" value="1"/>
</dbReference>
<evidence type="ECO:0000259" key="4">
    <source>
        <dbReference type="Pfam" id="PF13472"/>
    </source>
</evidence>
<feature type="chain" id="PRO_5039167542" evidence="3">
    <location>
        <begin position="22"/>
        <end position="265"/>
    </location>
</feature>
<feature type="active site" evidence="1">
    <location>
        <position position="245"/>
    </location>
</feature>
<feature type="disulfide bond" evidence="2">
    <location>
        <begin position="57"/>
        <end position="82"/>
    </location>
</feature>
<dbReference type="PANTHER" id="PTHR37981:SF1">
    <property type="entry name" value="SGNH HYDROLASE-TYPE ESTERASE DOMAIN-CONTAINING PROTEIN"/>
    <property type="match status" value="1"/>
</dbReference>
<feature type="active site" description="Nucleophile" evidence="1">
    <location>
        <position position="40"/>
    </location>
</feature>
<evidence type="ECO:0000256" key="1">
    <source>
        <dbReference type="PIRSR" id="PIRSR637460-1"/>
    </source>
</evidence>
<feature type="signal peptide" evidence="3">
    <location>
        <begin position="1"/>
        <end position="21"/>
    </location>
</feature>
<feature type="disulfide bond" evidence="2">
    <location>
        <begin position="123"/>
        <end position="131"/>
    </location>
</feature>
<dbReference type="InterPro" id="IPR013830">
    <property type="entry name" value="SGNH_hydro"/>
</dbReference>
<keyword evidence="2" id="KW-1015">Disulfide bond</keyword>
<dbReference type="RefSeq" id="WP_149850788.1">
    <property type="nucleotide sequence ID" value="NZ_VUOB01000030.1"/>
</dbReference>
<feature type="domain" description="SGNH hydrolase-type esterase" evidence="4">
    <location>
        <begin position="36"/>
        <end position="251"/>
    </location>
</feature>
<dbReference type="InterPro" id="IPR036514">
    <property type="entry name" value="SGNH_hydro_sf"/>
</dbReference>
<keyword evidence="6" id="KW-1185">Reference proteome</keyword>
<evidence type="ECO:0000256" key="3">
    <source>
        <dbReference type="SAM" id="SignalP"/>
    </source>
</evidence>
<gene>
    <name evidence="5" type="ORF">F0L68_18165</name>
</gene>
<evidence type="ECO:0000256" key="2">
    <source>
        <dbReference type="PIRSR" id="PIRSR637460-2"/>
    </source>
</evidence>
<feature type="disulfide bond" evidence="2">
    <location>
        <begin position="180"/>
        <end position="227"/>
    </location>
</feature>
<dbReference type="GO" id="GO:0004806">
    <property type="term" value="F:triacylglycerol lipase activity"/>
    <property type="evidence" value="ECO:0007669"/>
    <property type="project" value="TreeGrafter"/>
</dbReference>
<evidence type="ECO:0000313" key="6">
    <source>
        <dbReference type="Proteomes" id="UP000323454"/>
    </source>
</evidence>
<dbReference type="Pfam" id="PF13472">
    <property type="entry name" value="Lipase_GDSL_2"/>
    <property type="match status" value="1"/>
</dbReference>
<comment type="caution">
    <text evidence="5">The sequence shown here is derived from an EMBL/GenBank/DDBJ whole genome shotgun (WGS) entry which is preliminary data.</text>
</comment>
<keyword evidence="5" id="KW-0378">Hydrolase</keyword>
<reference evidence="5 6" key="2">
    <citation type="submission" date="2019-09" db="EMBL/GenBank/DDBJ databases">
        <authorList>
            <person name="Jin C."/>
        </authorList>
    </citation>
    <scope>NUCLEOTIDE SEQUENCE [LARGE SCALE GENOMIC DNA]</scope>
    <source>
        <strain evidence="5 6">AN110305</strain>
    </source>
</reference>
<protein>
    <submittedName>
        <fullName evidence="5">SGNH/GDSL hydrolase family protein</fullName>
    </submittedName>
</protein>
<dbReference type="EMBL" id="VUOB01000030">
    <property type="protein sequence ID" value="KAA2261157.1"/>
    <property type="molecule type" value="Genomic_DNA"/>
</dbReference>
<dbReference type="SUPFAM" id="SSF52266">
    <property type="entry name" value="SGNH hydrolase"/>
    <property type="match status" value="1"/>
</dbReference>
<dbReference type="OrthoDB" id="5503950at2"/>
<dbReference type="AlphaFoldDB" id="A0A5B2XC11"/>
<accession>A0A5B2XC11</accession>
<sequence length="265" mass="27341">MPFCRAVVGVLAVLAVQFACAVAPASAAPIAPEYVALGDSYAAGLGAGAYDPASGSCKRSATAHPQLWARAHGIPSFRFAACTGASTMDVVADQVGQLSLETGLVTITVGGTDAGFSDVLVTCTLGGDQQCADRAATAVSFVRTELPGRFDRTYAAIRARAPQAKVVVLGYPRLFSFTPCLLGLSQAKRKVLNDGANVLAEVTSDRARAAGFTFVDVRDAFAGHGVCAPNPWLHGLSVPVNESYHPTASGQVDGYLPLLTAAAWP</sequence>
<dbReference type="CDD" id="cd01823">
    <property type="entry name" value="SEST_like"/>
    <property type="match status" value="1"/>
</dbReference>
<dbReference type="Gene3D" id="3.40.50.1110">
    <property type="entry name" value="SGNH hydrolase"/>
    <property type="match status" value="1"/>
</dbReference>
<keyword evidence="3" id="KW-0732">Signal</keyword>
<name>A0A5B2XC11_9PSEU</name>
<dbReference type="GO" id="GO:0019433">
    <property type="term" value="P:triglyceride catabolic process"/>
    <property type="evidence" value="ECO:0007669"/>
    <property type="project" value="TreeGrafter"/>
</dbReference>
<proteinExistence type="predicted"/>
<evidence type="ECO:0000313" key="5">
    <source>
        <dbReference type="EMBL" id="KAA2261157.1"/>
    </source>
</evidence>
<reference evidence="5 6" key="1">
    <citation type="submission" date="2019-09" db="EMBL/GenBank/DDBJ databases">
        <title>Goodfellowia gen. nov., a new genus of the Pseudonocardineae related to Actinoalloteichus, containing Goodfellowia coeruleoviolacea gen. nov., comb. nov. gen. nov., comb. nov.</title>
        <authorList>
            <person name="Labeda D."/>
        </authorList>
    </citation>
    <scope>NUCLEOTIDE SEQUENCE [LARGE SCALE GENOMIC DNA]</scope>
    <source>
        <strain evidence="5 6">AN110305</strain>
    </source>
</reference>
<dbReference type="InterPro" id="IPR037460">
    <property type="entry name" value="SEST-like"/>
</dbReference>
<organism evidence="5 6">
    <name type="scientific">Solihabitans fulvus</name>
    <dbReference type="NCBI Taxonomy" id="1892852"/>
    <lineage>
        <taxon>Bacteria</taxon>
        <taxon>Bacillati</taxon>
        <taxon>Actinomycetota</taxon>
        <taxon>Actinomycetes</taxon>
        <taxon>Pseudonocardiales</taxon>
        <taxon>Pseudonocardiaceae</taxon>
        <taxon>Solihabitans</taxon>
    </lineage>
</organism>